<feature type="transmembrane region" description="Helical" evidence="1">
    <location>
        <begin position="142"/>
        <end position="164"/>
    </location>
</feature>
<dbReference type="PANTHER" id="PTHR36840:SF1">
    <property type="entry name" value="BLL5714 PROTEIN"/>
    <property type="match status" value="1"/>
</dbReference>
<dbReference type="Pfam" id="PF06772">
    <property type="entry name" value="LtrA"/>
    <property type="match status" value="1"/>
</dbReference>
<feature type="transmembrane region" description="Helical" evidence="1">
    <location>
        <begin position="318"/>
        <end position="338"/>
    </location>
</feature>
<dbReference type="PANTHER" id="PTHR36840">
    <property type="entry name" value="BLL5714 PROTEIN"/>
    <property type="match status" value="1"/>
</dbReference>
<gene>
    <name evidence="2" type="ORF">EAE32_01825</name>
</gene>
<evidence type="ECO:0000313" key="3">
    <source>
        <dbReference type="Proteomes" id="UP000277871"/>
    </source>
</evidence>
<keyword evidence="1" id="KW-1133">Transmembrane helix</keyword>
<feature type="transmembrane region" description="Helical" evidence="1">
    <location>
        <begin position="113"/>
        <end position="130"/>
    </location>
</feature>
<dbReference type="EMBL" id="RDEX01000001">
    <property type="protein sequence ID" value="RLY94005.1"/>
    <property type="molecule type" value="Genomic_DNA"/>
</dbReference>
<keyword evidence="1" id="KW-0812">Transmembrane</keyword>
<proteinExistence type="predicted"/>
<dbReference type="InterPro" id="IPR010640">
    <property type="entry name" value="Low_temperature_requirement_A"/>
</dbReference>
<feature type="transmembrane region" description="Helical" evidence="1">
    <location>
        <begin position="170"/>
        <end position="191"/>
    </location>
</feature>
<feature type="transmembrane region" description="Helical" evidence="1">
    <location>
        <begin position="12"/>
        <end position="32"/>
    </location>
</feature>
<reference evidence="2 3" key="1">
    <citation type="submission" date="2018-10" db="EMBL/GenBank/DDBJ databases">
        <title>Kocuria tytonicola, new bacteria from the preen glands of American barn owls (Tyto furcata).</title>
        <authorList>
            <person name="Braun M.S."/>
            <person name="Wang E."/>
            <person name="Zimmermann S."/>
            <person name="Boutin S."/>
            <person name="Wagner H."/>
            <person name="Wink M."/>
        </authorList>
    </citation>
    <scope>NUCLEOTIDE SEQUENCE [LARGE SCALE GENOMIC DNA]</scope>
    <source>
        <strain evidence="2 3">473</strain>
    </source>
</reference>
<keyword evidence="3" id="KW-1185">Reference proteome</keyword>
<evidence type="ECO:0000256" key="1">
    <source>
        <dbReference type="SAM" id="Phobius"/>
    </source>
</evidence>
<accession>A0A3L9L5Q7</accession>
<feature type="transmembrane region" description="Helical" evidence="1">
    <location>
        <begin position="376"/>
        <end position="394"/>
    </location>
</feature>
<dbReference type="Proteomes" id="UP000277871">
    <property type="component" value="Unassembled WGS sequence"/>
</dbReference>
<protein>
    <submittedName>
        <fullName evidence="2">Low temperature requirement protein A</fullName>
    </submittedName>
</protein>
<feature type="transmembrane region" description="Helical" evidence="1">
    <location>
        <begin position="345"/>
        <end position="370"/>
    </location>
</feature>
<feature type="transmembrane region" description="Helical" evidence="1">
    <location>
        <begin position="212"/>
        <end position="233"/>
    </location>
</feature>
<feature type="transmembrane region" description="Helical" evidence="1">
    <location>
        <begin position="245"/>
        <end position="266"/>
    </location>
</feature>
<feature type="transmembrane region" description="Helical" evidence="1">
    <location>
        <begin position="287"/>
        <end position="306"/>
    </location>
</feature>
<organism evidence="2 3">
    <name type="scientific">Kocuria tytonicola</name>
    <dbReference type="NCBI Taxonomy" id="2055946"/>
    <lineage>
        <taxon>Bacteria</taxon>
        <taxon>Bacillati</taxon>
        <taxon>Actinomycetota</taxon>
        <taxon>Actinomycetes</taxon>
        <taxon>Micrococcales</taxon>
        <taxon>Micrococcaceae</taxon>
        <taxon>Kocuria</taxon>
    </lineage>
</organism>
<keyword evidence="1" id="KW-0472">Membrane</keyword>
<feature type="transmembrane region" description="Helical" evidence="1">
    <location>
        <begin position="77"/>
        <end position="101"/>
    </location>
</feature>
<name>A0A3L9L5Q7_9MICC</name>
<feature type="transmembrane region" description="Helical" evidence="1">
    <location>
        <begin position="44"/>
        <end position="65"/>
    </location>
</feature>
<evidence type="ECO:0000313" key="2">
    <source>
        <dbReference type="EMBL" id="RLY94005.1"/>
    </source>
</evidence>
<dbReference type="AlphaFoldDB" id="A0A3L9L5Q7"/>
<comment type="caution">
    <text evidence="2">The sequence shown here is derived from an EMBL/GenBank/DDBJ whole genome shotgun (WGS) entry which is preliminary data.</text>
</comment>
<sequence>MTGRDPRERERAASTLELLFDLTFVVAVAQSASQLAEALAEGHVGSGIAAFCLTSFGIIWAWINYSWFASAYDTDDWLYRLLTLLQMIGVVVLTLGIPDIFHAAAHGELDNTVSVTGYVIMRVAMLVQWGRAHRTDGEHRPAIRFYLSTLVIAQALWVATIFLQTTGLPLPVLLGVTALIALVELTGPFLAERGSGTGTPWHAGHITERHGLLTIITIGEVVTGTVITLQNILGSDEQHIDWGDTILVAVCGTAIAFGFWWAYFIPRFAEVLHHHRRRSFGFGYSHFLIWPALAAVGGGLHLMALSFEHSEDLHVDHVVAACALAIPVGVFTVGLFTAHYLTTRFWAGLHTAILTSSLVVLAVAVVLAVLNVPLTVVLALCTLVPWITVAAFELSAGADHEARVLAELPGCEGDDAVPAS</sequence>